<sequence>MNTLLNEFGWAGPGAHALRAKHALNTSTFVHCMGIDVHVSIEGSGPDVVMIHGFAASLHTWDDVCSHMSKQFRIIRFDLPPFGLTGPVLDEHGKVRKMDVAFYQRFVDALLDELQVKKCVMIGNSFGGFLSWDQAQRHPERVRGLIISDAVGYHAPLPIYITLFTIKPIAWLTQYTVPAFLLRMAVRDVYGDKRKLKKEVLNRYLELFMHKPNRSAVGKMVGVFTDGELGPERLPEIQCKTLIVWGGNDRWVSIEMAVKFNKDIPNSELKIYREIGHIPMEEAPDRFAADCIDFIEKI</sequence>
<dbReference type="InterPro" id="IPR029058">
    <property type="entry name" value="AB_hydrolase_fold"/>
</dbReference>
<evidence type="ECO:0000313" key="3">
    <source>
        <dbReference type="Proteomes" id="UP001165267"/>
    </source>
</evidence>
<dbReference type="InterPro" id="IPR000073">
    <property type="entry name" value="AB_hydrolase_1"/>
</dbReference>
<comment type="caution">
    <text evidence="2">The sequence shown here is derived from an EMBL/GenBank/DDBJ whole genome shotgun (WGS) entry which is preliminary data.</text>
</comment>
<gene>
    <name evidence="2" type="ORF">NSP04_10430</name>
</gene>
<proteinExistence type="predicted"/>
<dbReference type="Gene3D" id="3.40.50.1820">
    <property type="entry name" value="alpha/beta hydrolase"/>
    <property type="match status" value="1"/>
</dbReference>
<dbReference type="SUPFAM" id="SSF53474">
    <property type="entry name" value="alpha/beta-Hydrolases"/>
    <property type="match status" value="1"/>
</dbReference>
<keyword evidence="2" id="KW-0378">Hydrolase</keyword>
<organism evidence="2 3">
    <name type="scientific">Limnobacter parvus</name>
    <dbReference type="NCBI Taxonomy" id="2939690"/>
    <lineage>
        <taxon>Bacteria</taxon>
        <taxon>Pseudomonadati</taxon>
        <taxon>Pseudomonadota</taxon>
        <taxon>Betaproteobacteria</taxon>
        <taxon>Burkholderiales</taxon>
        <taxon>Burkholderiaceae</taxon>
        <taxon>Limnobacter</taxon>
    </lineage>
</organism>
<accession>A0ABT1XJL0</accession>
<dbReference type="Proteomes" id="UP001165267">
    <property type="component" value="Unassembled WGS sequence"/>
</dbReference>
<dbReference type="PRINTS" id="PR00111">
    <property type="entry name" value="ABHYDROLASE"/>
</dbReference>
<protein>
    <submittedName>
        <fullName evidence="2">Alpha/beta hydrolase</fullName>
    </submittedName>
</protein>
<name>A0ABT1XJL0_9BURK</name>
<dbReference type="PANTHER" id="PTHR43689">
    <property type="entry name" value="HYDROLASE"/>
    <property type="match status" value="1"/>
</dbReference>
<dbReference type="PANTHER" id="PTHR43689:SF8">
    <property type="entry name" value="ALPHA_BETA-HYDROLASES SUPERFAMILY PROTEIN"/>
    <property type="match status" value="1"/>
</dbReference>
<reference evidence="2" key="1">
    <citation type="submission" date="2022-07" db="EMBL/GenBank/DDBJ databases">
        <authorList>
            <person name="Xamxidin M."/>
        </authorList>
    </citation>
    <scope>NUCLEOTIDE SEQUENCE</scope>
    <source>
        <strain evidence="2">YS8-69</strain>
    </source>
</reference>
<dbReference type="Pfam" id="PF00561">
    <property type="entry name" value="Abhydrolase_1"/>
    <property type="match status" value="1"/>
</dbReference>
<evidence type="ECO:0000259" key="1">
    <source>
        <dbReference type="Pfam" id="PF00561"/>
    </source>
</evidence>
<dbReference type="GO" id="GO:0016787">
    <property type="term" value="F:hydrolase activity"/>
    <property type="evidence" value="ECO:0007669"/>
    <property type="project" value="UniProtKB-KW"/>
</dbReference>
<keyword evidence="3" id="KW-1185">Reference proteome</keyword>
<feature type="domain" description="AB hydrolase-1" evidence="1">
    <location>
        <begin position="48"/>
        <end position="284"/>
    </location>
</feature>
<evidence type="ECO:0000313" key="2">
    <source>
        <dbReference type="EMBL" id="MCR2747061.1"/>
    </source>
</evidence>
<dbReference type="RefSeq" id="WP_257512292.1">
    <property type="nucleotide sequence ID" value="NZ_JANKHG010000018.1"/>
</dbReference>
<dbReference type="EMBL" id="JANKHG010000018">
    <property type="protein sequence ID" value="MCR2747061.1"/>
    <property type="molecule type" value="Genomic_DNA"/>
</dbReference>